<evidence type="ECO:0000256" key="1">
    <source>
        <dbReference type="SAM" id="MobiDB-lite"/>
    </source>
</evidence>
<dbReference type="InterPro" id="IPR029016">
    <property type="entry name" value="GAF-like_dom_sf"/>
</dbReference>
<sequence length="131" mass="14163">MQADPVRDPVRRRVPAPSPVLLRRDIASSWRRSRERGADRDGLGVGRVDVDADSAFVRAGAPVLLRAAGFLADTAASLALTDATGTVTWRRQSERALTRELDRAEFACGATATTRGRSSKTWVDLSRSGEA</sequence>
<dbReference type="Gene3D" id="3.30.450.40">
    <property type="match status" value="1"/>
</dbReference>
<proteinExistence type="predicted"/>
<feature type="region of interest" description="Disordered" evidence="1">
    <location>
        <begin position="112"/>
        <end position="131"/>
    </location>
</feature>
<organism evidence="2 3">
    <name type="scientific">Amycolatopsis thermoflava</name>
    <dbReference type="NCBI Taxonomy" id="84480"/>
    <lineage>
        <taxon>Bacteria</taxon>
        <taxon>Bacillati</taxon>
        <taxon>Actinomycetota</taxon>
        <taxon>Actinomycetes</taxon>
        <taxon>Pseudonocardiales</taxon>
        <taxon>Pseudonocardiaceae</taxon>
        <taxon>Amycolatopsis</taxon>
        <taxon>Amycolatopsis methanolica group</taxon>
    </lineage>
</organism>
<protein>
    <submittedName>
        <fullName evidence="2">Uncharacterized protein</fullName>
    </submittedName>
</protein>
<comment type="caution">
    <text evidence="2">The sequence shown here is derived from an EMBL/GenBank/DDBJ whole genome shotgun (WGS) entry which is preliminary data.</text>
</comment>
<evidence type="ECO:0000313" key="2">
    <source>
        <dbReference type="EMBL" id="ROS32130.1"/>
    </source>
</evidence>
<accession>A0A3N2G6U7</accession>
<dbReference type="GeneID" id="301849443"/>
<dbReference type="Proteomes" id="UP000274843">
    <property type="component" value="Unassembled WGS sequence"/>
</dbReference>
<gene>
    <name evidence="2" type="ORF">EDD35_7879</name>
</gene>
<name>A0A3N2G6U7_9PSEU</name>
<keyword evidence="3" id="KW-1185">Reference proteome</keyword>
<feature type="compositionally biased region" description="Polar residues" evidence="1">
    <location>
        <begin position="112"/>
        <end position="121"/>
    </location>
</feature>
<reference evidence="2 3" key="1">
    <citation type="submission" date="2018-11" db="EMBL/GenBank/DDBJ databases">
        <title>Sequencing the genomes of 1000 actinobacteria strains.</title>
        <authorList>
            <person name="Klenk H.-P."/>
        </authorList>
    </citation>
    <scope>NUCLEOTIDE SEQUENCE [LARGE SCALE GENOMIC DNA]</scope>
    <source>
        <strain evidence="2 3">DSM 44348</strain>
    </source>
</reference>
<dbReference type="RefSeq" id="WP_231961099.1">
    <property type="nucleotide sequence ID" value="NZ_RKHY01000002.1"/>
</dbReference>
<dbReference type="AlphaFoldDB" id="A0A3N2G6U7"/>
<evidence type="ECO:0000313" key="3">
    <source>
        <dbReference type="Proteomes" id="UP000274843"/>
    </source>
</evidence>
<dbReference type="EMBL" id="RKHY01000002">
    <property type="protein sequence ID" value="ROS32130.1"/>
    <property type="molecule type" value="Genomic_DNA"/>
</dbReference>